<dbReference type="EMBL" id="BAABBN010000012">
    <property type="protein sequence ID" value="GAA3936338.1"/>
    <property type="molecule type" value="Genomic_DNA"/>
</dbReference>
<keyword evidence="3" id="KW-1185">Reference proteome</keyword>
<evidence type="ECO:0000313" key="2">
    <source>
        <dbReference type="EMBL" id="GAA3936338.1"/>
    </source>
</evidence>
<sequence>MAITTVNNAVTNTAPVTGNSAGSASTTSATNTSSNSNQEQTSAVESDIRLSSRAKKVQKLNEEFFPGGPSTVKITPEFIERLQEYGFISKAEAESLGAQQAKTGAGDTVGKLSSEIKALQERLRTIDPQDGLLDILEKSDAIISNLDGSKPSGLAADIKTVNAELNAYLNSEQAKKLSETEKETLDELSLALQIADKLNPNNISSQKLNSYLAFA</sequence>
<comment type="caution">
    <text evidence="2">The sequence shown here is derived from an EMBL/GenBank/DDBJ whole genome shotgun (WGS) entry which is preliminary data.</text>
</comment>
<proteinExistence type="predicted"/>
<evidence type="ECO:0000313" key="3">
    <source>
        <dbReference type="Proteomes" id="UP001501565"/>
    </source>
</evidence>
<evidence type="ECO:0000256" key="1">
    <source>
        <dbReference type="SAM" id="MobiDB-lite"/>
    </source>
</evidence>
<accession>A0ABP7N405</accession>
<reference evidence="3" key="1">
    <citation type="journal article" date="2019" name="Int. J. Syst. Evol. Microbiol.">
        <title>The Global Catalogue of Microorganisms (GCM) 10K type strain sequencing project: providing services to taxonomists for standard genome sequencing and annotation.</title>
        <authorList>
            <consortium name="The Broad Institute Genomics Platform"/>
            <consortium name="The Broad Institute Genome Sequencing Center for Infectious Disease"/>
            <person name="Wu L."/>
            <person name="Ma J."/>
        </authorList>
    </citation>
    <scope>NUCLEOTIDE SEQUENCE [LARGE SCALE GENOMIC DNA]</scope>
    <source>
        <strain evidence="3">JCM 17551</strain>
    </source>
</reference>
<dbReference type="Proteomes" id="UP001501565">
    <property type="component" value="Unassembled WGS sequence"/>
</dbReference>
<organism evidence="2 3">
    <name type="scientific">Litoribacillus peritrichatus</name>
    <dbReference type="NCBI Taxonomy" id="718191"/>
    <lineage>
        <taxon>Bacteria</taxon>
        <taxon>Pseudomonadati</taxon>
        <taxon>Pseudomonadota</taxon>
        <taxon>Gammaproteobacteria</taxon>
        <taxon>Oceanospirillales</taxon>
        <taxon>Oceanospirillaceae</taxon>
        <taxon>Litoribacillus</taxon>
    </lineage>
</organism>
<gene>
    <name evidence="2" type="ORF">GCM10022277_35940</name>
</gene>
<protein>
    <recommendedName>
        <fullName evidence="4">Scaffolding protein</fullName>
    </recommendedName>
</protein>
<dbReference type="RefSeq" id="WP_344799994.1">
    <property type="nucleotide sequence ID" value="NZ_BAABBN010000012.1"/>
</dbReference>
<name>A0ABP7N405_9GAMM</name>
<evidence type="ECO:0008006" key="4">
    <source>
        <dbReference type="Google" id="ProtNLM"/>
    </source>
</evidence>
<feature type="compositionally biased region" description="Low complexity" evidence="1">
    <location>
        <begin position="1"/>
        <end position="43"/>
    </location>
</feature>
<feature type="region of interest" description="Disordered" evidence="1">
    <location>
        <begin position="1"/>
        <end position="48"/>
    </location>
</feature>